<reference evidence="9 10" key="1">
    <citation type="submission" date="2022-09" db="EMBL/GenBank/DDBJ databases">
        <authorList>
            <person name="Han X.L."/>
            <person name="Wang Q."/>
            <person name="Lu T."/>
        </authorList>
    </citation>
    <scope>NUCLEOTIDE SEQUENCE [LARGE SCALE GENOMIC DNA]</scope>
    <source>
        <strain evidence="9 10">WQ 127069</strain>
    </source>
</reference>
<dbReference type="Pfam" id="PF19300">
    <property type="entry name" value="BPD_transp_1_N"/>
    <property type="match status" value="1"/>
</dbReference>
<dbReference type="InterPro" id="IPR000515">
    <property type="entry name" value="MetI-like"/>
</dbReference>
<keyword evidence="10" id="KW-1185">Reference proteome</keyword>
<dbReference type="EMBL" id="JAOQIO010000084">
    <property type="protein sequence ID" value="MCU6794298.1"/>
    <property type="molecule type" value="Genomic_DNA"/>
</dbReference>
<evidence type="ECO:0000256" key="7">
    <source>
        <dbReference type="RuleBase" id="RU363032"/>
    </source>
</evidence>
<gene>
    <name evidence="9" type="ORF">OB236_19520</name>
</gene>
<evidence type="ECO:0000256" key="3">
    <source>
        <dbReference type="ARBA" id="ARBA00022475"/>
    </source>
</evidence>
<evidence type="ECO:0000259" key="8">
    <source>
        <dbReference type="PROSITE" id="PS50928"/>
    </source>
</evidence>
<proteinExistence type="inferred from homology"/>
<sequence>MAIYLLKRILHLFPVLFILSIVVFFIIYLIPGDPASVMLGDGASPEIVEQLREQMGLNTPLYLQYVHWMSDVLHGNLGNSYFMKKSVTETIIERLGPTLSLAILAEIIAVIIAIPVGIFAAVRHGSAADKTVTAFSLFGITVPGFLLSLFLMLIFSVELKWLPVAGYKPLSAGLWEHLRHLILPAVALGVVHSAFLARITRSSMLEILNAGFIKTARSKGVKERSVIYKHALRNAFIPILTIIGQSFGSLIAGATVTETIFNIPGLGQLLVNSVQRRDYAVIQGAVLFVAFLTVMINLLVDLLYAVIDPRIRLNR</sequence>
<accession>A0ABT2UI19</accession>
<feature type="transmembrane region" description="Helical" evidence="7">
    <location>
        <begin position="99"/>
        <end position="122"/>
    </location>
</feature>
<feature type="transmembrane region" description="Helical" evidence="7">
    <location>
        <begin position="235"/>
        <end position="261"/>
    </location>
</feature>
<evidence type="ECO:0000256" key="1">
    <source>
        <dbReference type="ARBA" id="ARBA00004651"/>
    </source>
</evidence>
<dbReference type="RefSeq" id="WP_076233733.1">
    <property type="nucleotide sequence ID" value="NZ_JAOQIO010000084.1"/>
</dbReference>
<keyword evidence="5 7" id="KW-1133">Transmembrane helix</keyword>
<dbReference type="Proteomes" id="UP001652445">
    <property type="component" value="Unassembled WGS sequence"/>
</dbReference>
<dbReference type="PANTHER" id="PTHR43163:SF6">
    <property type="entry name" value="DIPEPTIDE TRANSPORT SYSTEM PERMEASE PROTEIN DPPB-RELATED"/>
    <property type="match status" value="1"/>
</dbReference>
<dbReference type="InterPro" id="IPR045621">
    <property type="entry name" value="BPD_transp_1_N"/>
</dbReference>
<dbReference type="PANTHER" id="PTHR43163">
    <property type="entry name" value="DIPEPTIDE TRANSPORT SYSTEM PERMEASE PROTEIN DPPB-RELATED"/>
    <property type="match status" value="1"/>
</dbReference>
<keyword evidence="2 7" id="KW-0813">Transport</keyword>
<dbReference type="PROSITE" id="PS50928">
    <property type="entry name" value="ABC_TM1"/>
    <property type="match status" value="1"/>
</dbReference>
<name>A0ABT2UI19_9BACL</name>
<dbReference type="SUPFAM" id="SSF161098">
    <property type="entry name" value="MetI-like"/>
    <property type="match status" value="1"/>
</dbReference>
<keyword evidence="4 7" id="KW-0812">Transmembrane</keyword>
<feature type="transmembrane region" description="Helical" evidence="7">
    <location>
        <begin position="134"/>
        <end position="157"/>
    </location>
</feature>
<feature type="transmembrane region" description="Helical" evidence="7">
    <location>
        <begin position="177"/>
        <end position="197"/>
    </location>
</feature>
<evidence type="ECO:0000256" key="2">
    <source>
        <dbReference type="ARBA" id="ARBA00022448"/>
    </source>
</evidence>
<evidence type="ECO:0000313" key="9">
    <source>
        <dbReference type="EMBL" id="MCU6794298.1"/>
    </source>
</evidence>
<keyword evidence="3" id="KW-1003">Cell membrane</keyword>
<organism evidence="9 10">
    <name type="scientific">Paenibacillus baimaensis</name>
    <dbReference type="NCBI Taxonomy" id="2982185"/>
    <lineage>
        <taxon>Bacteria</taxon>
        <taxon>Bacillati</taxon>
        <taxon>Bacillota</taxon>
        <taxon>Bacilli</taxon>
        <taxon>Bacillales</taxon>
        <taxon>Paenibacillaceae</taxon>
        <taxon>Paenibacillus</taxon>
    </lineage>
</organism>
<dbReference type="Pfam" id="PF00528">
    <property type="entry name" value="BPD_transp_1"/>
    <property type="match status" value="1"/>
</dbReference>
<feature type="domain" description="ABC transmembrane type-1" evidence="8">
    <location>
        <begin position="95"/>
        <end position="304"/>
    </location>
</feature>
<dbReference type="InterPro" id="IPR035906">
    <property type="entry name" value="MetI-like_sf"/>
</dbReference>
<evidence type="ECO:0000256" key="4">
    <source>
        <dbReference type="ARBA" id="ARBA00022692"/>
    </source>
</evidence>
<evidence type="ECO:0000256" key="6">
    <source>
        <dbReference type="ARBA" id="ARBA00023136"/>
    </source>
</evidence>
<dbReference type="Gene3D" id="1.10.3720.10">
    <property type="entry name" value="MetI-like"/>
    <property type="match status" value="1"/>
</dbReference>
<comment type="caution">
    <text evidence="9">The sequence shown here is derived from an EMBL/GenBank/DDBJ whole genome shotgun (WGS) entry which is preliminary data.</text>
</comment>
<comment type="similarity">
    <text evidence="7">Belongs to the binding-protein-dependent transport system permease family.</text>
</comment>
<keyword evidence="6 7" id="KW-0472">Membrane</keyword>
<dbReference type="CDD" id="cd06261">
    <property type="entry name" value="TM_PBP2"/>
    <property type="match status" value="1"/>
</dbReference>
<evidence type="ECO:0000313" key="10">
    <source>
        <dbReference type="Proteomes" id="UP001652445"/>
    </source>
</evidence>
<comment type="subcellular location">
    <subcellularLocation>
        <location evidence="1 7">Cell membrane</location>
        <topology evidence="1 7">Multi-pass membrane protein</topology>
    </subcellularLocation>
</comment>
<protein>
    <submittedName>
        <fullName evidence="9">ABC transporter permease</fullName>
    </submittedName>
</protein>
<feature type="transmembrane region" description="Helical" evidence="7">
    <location>
        <begin position="281"/>
        <end position="307"/>
    </location>
</feature>
<feature type="transmembrane region" description="Helical" evidence="7">
    <location>
        <begin position="12"/>
        <end position="30"/>
    </location>
</feature>
<evidence type="ECO:0000256" key="5">
    <source>
        <dbReference type="ARBA" id="ARBA00022989"/>
    </source>
</evidence>